<keyword evidence="2 6" id="KW-0808">Transferase</keyword>
<dbReference type="Proteomes" id="UP001589645">
    <property type="component" value="Unassembled WGS sequence"/>
</dbReference>
<dbReference type="InterPro" id="IPR039262">
    <property type="entry name" value="DTWD2/TAPT"/>
</dbReference>
<reference evidence="6 7" key="1">
    <citation type="submission" date="2024-09" db="EMBL/GenBank/DDBJ databases">
        <authorList>
            <person name="Sun Q."/>
            <person name="Mori K."/>
        </authorList>
    </citation>
    <scope>NUCLEOTIDE SEQUENCE [LARGE SCALE GENOMIC DNA]</scope>
    <source>
        <strain evidence="6 7">CECT 8064</strain>
    </source>
</reference>
<evidence type="ECO:0000256" key="2">
    <source>
        <dbReference type="ARBA" id="ARBA00022679"/>
    </source>
</evidence>
<dbReference type="EC" id="2.5.1.25" evidence="1"/>
<organism evidence="6 7">
    <name type="scientific">Vibrio olivae</name>
    <dbReference type="NCBI Taxonomy" id="1243002"/>
    <lineage>
        <taxon>Bacteria</taxon>
        <taxon>Pseudomonadati</taxon>
        <taxon>Pseudomonadota</taxon>
        <taxon>Gammaproteobacteria</taxon>
        <taxon>Vibrionales</taxon>
        <taxon>Vibrionaceae</taxon>
        <taxon>Vibrio</taxon>
    </lineage>
</organism>
<keyword evidence="3" id="KW-0949">S-adenosyl-L-methionine</keyword>
<evidence type="ECO:0000256" key="3">
    <source>
        <dbReference type="ARBA" id="ARBA00022691"/>
    </source>
</evidence>
<comment type="caution">
    <text evidence="6">The sequence shown here is derived from an EMBL/GenBank/DDBJ whole genome shotgun (WGS) entry which is preliminary data.</text>
</comment>
<evidence type="ECO:0000313" key="7">
    <source>
        <dbReference type="Proteomes" id="UP001589645"/>
    </source>
</evidence>
<evidence type="ECO:0000259" key="5">
    <source>
        <dbReference type="SMART" id="SM01144"/>
    </source>
</evidence>
<evidence type="ECO:0000256" key="4">
    <source>
        <dbReference type="ARBA" id="ARBA00022694"/>
    </source>
</evidence>
<dbReference type="EMBL" id="JBHMEP010000013">
    <property type="protein sequence ID" value="MFB9137458.1"/>
    <property type="molecule type" value="Genomic_DNA"/>
</dbReference>
<dbReference type="GO" id="GO:0016432">
    <property type="term" value="F:tRNA-uridine aminocarboxypropyltransferase activity"/>
    <property type="evidence" value="ECO:0007669"/>
    <property type="project" value="UniProtKB-EC"/>
</dbReference>
<name>A0ABV5HT72_9VIBR</name>
<evidence type="ECO:0000256" key="1">
    <source>
        <dbReference type="ARBA" id="ARBA00012386"/>
    </source>
</evidence>
<dbReference type="PANTHER" id="PTHR21392:SF1">
    <property type="entry name" value="TRNA-URIDINE AMINOCARBOXYPROPYLTRANSFERASE"/>
    <property type="match status" value="1"/>
</dbReference>
<evidence type="ECO:0000313" key="6">
    <source>
        <dbReference type="EMBL" id="MFB9137458.1"/>
    </source>
</evidence>
<proteinExistence type="predicted"/>
<dbReference type="Pfam" id="PF03942">
    <property type="entry name" value="DTW"/>
    <property type="match status" value="1"/>
</dbReference>
<gene>
    <name evidence="6" type="ORF">ACFFUV_21075</name>
</gene>
<keyword evidence="7" id="KW-1185">Reference proteome</keyword>
<dbReference type="SMART" id="SM01144">
    <property type="entry name" value="DTW"/>
    <property type="match status" value="1"/>
</dbReference>
<sequence length="204" mass="23402">MSCPQCGFEHQCICSHIPDLSEVAIHLALLTHEREWERETNTGHLLARCLPQCRRYPWQRLQAAPELVAKMSSQAVTPFILYPSDESISVDKAQKIARRADREPLFIVLDGTWQEAQKMQRKTPWLSEVQHVHLNVDQASKYTLRSNQQPGHLCTLEVGAMLLNELGFAPQSEELIEFLDYYLRVYQAEKSGHALQPSPLNQLK</sequence>
<protein>
    <recommendedName>
        <fullName evidence="1">tRNA-uridine aminocarboxypropyltransferase</fullName>
        <ecNumber evidence="1">2.5.1.25</ecNumber>
    </recommendedName>
</protein>
<keyword evidence="4" id="KW-0819">tRNA processing</keyword>
<feature type="domain" description="DTW" evidence="5">
    <location>
        <begin position="1"/>
        <end position="191"/>
    </location>
</feature>
<dbReference type="InterPro" id="IPR005636">
    <property type="entry name" value="DTW"/>
</dbReference>
<accession>A0ABV5HT72</accession>
<dbReference type="PANTHER" id="PTHR21392">
    <property type="entry name" value="TRNA-URIDINE AMINOCARBOXYPROPYLTRANSFERASE 2"/>
    <property type="match status" value="1"/>
</dbReference>
<dbReference type="RefSeq" id="WP_390197119.1">
    <property type="nucleotide sequence ID" value="NZ_JBHMEP010000013.1"/>
</dbReference>